<proteinExistence type="predicted"/>
<protein>
    <submittedName>
        <fullName evidence="2">Uncharacterized protein</fullName>
    </submittedName>
</protein>
<keyword evidence="3" id="KW-1185">Reference proteome</keyword>
<keyword evidence="1" id="KW-0472">Membrane</keyword>
<name>A0ABT4VN10_9HYPH</name>
<evidence type="ECO:0000313" key="3">
    <source>
        <dbReference type="Proteomes" id="UP001148313"/>
    </source>
</evidence>
<sequence>MKAISALCAMAFAVTFIALVVIFGSETVRIYALLSALLGCASQYLIQFDRYAAHAASSLLAIAGFTSAVMALVLF</sequence>
<keyword evidence="1" id="KW-0812">Transmembrane</keyword>
<dbReference type="EMBL" id="JAPJZH010000006">
    <property type="protein sequence ID" value="MDA4845994.1"/>
    <property type="molecule type" value="Genomic_DNA"/>
</dbReference>
<dbReference type="RefSeq" id="WP_271089708.1">
    <property type="nucleotide sequence ID" value="NZ_JAPJZH010000006.1"/>
</dbReference>
<accession>A0ABT4VN10</accession>
<reference evidence="2" key="1">
    <citation type="submission" date="2022-11" db="EMBL/GenBank/DDBJ databases">
        <title>Hoeflea poritis sp. nov., isolated from scleractinian coral Porites lutea.</title>
        <authorList>
            <person name="Zhang G."/>
            <person name="Wei Q."/>
            <person name="Cai L."/>
        </authorList>
    </citation>
    <scope>NUCLEOTIDE SEQUENCE</scope>
    <source>
        <strain evidence="2">E7-10</strain>
    </source>
</reference>
<organism evidence="2 3">
    <name type="scientific">Hoeflea poritis</name>
    <dbReference type="NCBI Taxonomy" id="2993659"/>
    <lineage>
        <taxon>Bacteria</taxon>
        <taxon>Pseudomonadati</taxon>
        <taxon>Pseudomonadota</taxon>
        <taxon>Alphaproteobacteria</taxon>
        <taxon>Hyphomicrobiales</taxon>
        <taxon>Rhizobiaceae</taxon>
        <taxon>Hoeflea</taxon>
    </lineage>
</organism>
<feature type="transmembrane region" description="Helical" evidence="1">
    <location>
        <begin position="53"/>
        <end position="74"/>
    </location>
</feature>
<evidence type="ECO:0000256" key="1">
    <source>
        <dbReference type="SAM" id="Phobius"/>
    </source>
</evidence>
<keyword evidence="1" id="KW-1133">Transmembrane helix</keyword>
<gene>
    <name evidence="2" type="ORF">OOZ53_11585</name>
</gene>
<dbReference type="Proteomes" id="UP001148313">
    <property type="component" value="Unassembled WGS sequence"/>
</dbReference>
<feature type="transmembrane region" description="Helical" evidence="1">
    <location>
        <begin position="28"/>
        <end position="46"/>
    </location>
</feature>
<evidence type="ECO:0000313" key="2">
    <source>
        <dbReference type="EMBL" id="MDA4845994.1"/>
    </source>
</evidence>
<comment type="caution">
    <text evidence="2">The sequence shown here is derived from an EMBL/GenBank/DDBJ whole genome shotgun (WGS) entry which is preliminary data.</text>
</comment>